<dbReference type="AGR" id="RGD:1305864"/>
<evidence type="ECO:0000256" key="6">
    <source>
        <dbReference type="ARBA" id="ARBA00022723"/>
    </source>
</evidence>
<dbReference type="Bgee" id="ENSRNOG00000006962">
    <property type="expression patterns" value="Expressed in frontal cortex and 15 other cell types or tissues"/>
</dbReference>
<evidence type="ECO:0007829" key="21">
    <source>
        <dbReference type="PubMed" id="22673903"/>
    </source>
</evidence>
<dbReference type="HOGENOM" id="CLU_000288_63_5_1"/>
<accession>D4A3D9</accession>
<dbReference type="SMR" id="D4A3D9"/>
<keyword evidence="19" id="KW-1185">Reference proteome</keyword>
<evidence type="ECO:0000256" key="2">
    <source>
        <dbReference type="ARBA" id="ARBA00012513"/>
    </source>
</evidence>
<feature type="region of interest" description="Disordered" evidence="16">
    <location>
        <begin position="408"/>
        <end position="431"/>
    </location>
</feature>
<dbReference type="GO" id="GO:0005524">
    <property type="term" value="F:ATP binding"/>
    <property type="evidence" value="ECO:0007669"/>
    <property type="project" value="UniProtKB-UniRule"/>
</dbReference>
<dbReference type="FunFam" id="3.30.200.20:FF:000160">
    <property type="entry name" value="Serine/threonine-protein kinase 32C"/>
    <property type="match status" value="1"/>
</dbReference>
<dbReference type="VEuPathDB" id="HostDB:ENSRNOG00000006962"/>
<gene>
    <name evidence="18 20" type="primary">Stk32c</name>
</gene>
<dbReference type="eggNOG" id="KOG0598">
    <property type="taxonomic scope" value="Eukaryota"/>
</dbReference>
<organism evidence="18 19">
    <name type="scientific">Rattus norvegicus</name>
    <name type="common">Rat</name>
    <dbReference type="NCBI Taxonomy" id="10116"/>
    <lineage>
        <taxon>Eukaryota</taxon>
        <taxon>Metazoa</taxon>
        <taxon>Chordata</taxon>
        <taxon>Craniata</taxon>
        <taxon>Vertebrata</taxon>
        <taxon>Euteleostomi</taxon>
        <taxon>Mammalia</taxon>
        <taxon>Eutheria</taxon>
        <taxon>Euarchontoglires</taxon>
        <taxon>Glires</taxon>
        <taxon>Rodentia</taxon>
        <taxon>Myomorpha</taxon>
        <taxon>Muroidea</taxon>
        <taxon>Muridae</taxon>
        <taxon>Murinae</taxon>
        <taxon>Rattus</taxon>
    </lineage>
</organism>
<dbReference type="Proteomes" id="UP000002494">
    <property type="component" value="Chromosome 1"/>
</dbReference>
<feature type="region of interest" description="Disordered" evidence="16">
    <location>
        <begin position="456"/>
        <end position="499"/>
    </location>
</feature>
<keyword evidence="3 15" id="KW-0723">Serine/threonine-protein kinase</keyword>
<evidence type="ECO:0000256" key="9">
    <source>
        <dbReference type="ARBA" id="ARBA00022840"/>
    </source>
</evidence>
<dbReference type="FunFam" id="3.30.200.20:FF:000347">
    <property type="entry name" value="serine/threonine-protein kinase 32A isoform X2"/>
    <property type="match status" value="1"/>
</dbReference>
<dbReference type="SMART" id="SM00220">
    <property type="entry name" value="S_TKc"/>
    <property type="match status" value="1"/>
</dbReference>
<dbReference type="PROSITE" id="PS00108">
    <property type="entry name" value="PROTEIN_KINASE_ST"/>
    <property type="match status" value="1"/>
</dbReference>
<dbReference type="FunCoup" id="D4A3D9">
    <property type="interactions" value="1592"/>
</dbReference>
<dbReference type="PhosphoSitePlus" id="D4A3D9"/>
<evidence type="ECO:0000256" key="15">
    <source>
        <dbReference type="RuleBase" id="RU000304"/>
    </source>
</evidence>
<dbReference type="SUPFAM" id="SSF56112">
    <property type="entry name" value="Protein kinase-like (PK-like)"/>
    <property type="match status" value="1"/>
</dbReference>
<dbReference type="PROSITE" id="PS00107">
    <property type="entry name" value="PROTEIN_KINASE_ATP"/>
    <property type="match status" value="1"/>
</dbReference>
<dbReference type="Gene3D" id="1.10.510.10">
    <property type="entry name" value="Transferase(Phosphotransferase) domain 1"/>
    <property type="match status" value="1"/>
</dbReference>
<keyword evidence="7 14" id="KW-0547">Nucleotide-binding</keyword>
<dbReference type="EC" id="2.7.11.1" evidence="2"/>
<dbReference type="PaxDb" id="10116-ENSRNOP00000009178"/>
<reference evidence="18" key="3">
    <citation type="submission" date="2025-08" db="UniProtKB">
        <authorList>
            <consortium name="Ensembl"/>
        </authorList>
    </citation>
    <scope>IDENTIFICATION</scope>
    <source>
        <strain evidence="18">Brown Norway</strain>
    </source>
</reference>
<comment type="cofactor">
    <cofactor evidence="1">
        <name>Mg(2+)</name>
        <dbReference type="ChEBI" id="CHEBI:18420"/>
    </cofactor>
</comment>
<comment type="catalytic activity">
    <reaction evidence="12">
        <text>L-seryl-[protein] + ATP = O-phospho-L-seryl-[protein] + ADP + H(+)</text>
        <dbReference type="Rhea" id="RHEA:17989"/>
        <dbReference type="Rhea" id="RHEA-COMP:9863"/>
        <dbReference type="Rhea" id="RHEA-COMP:11604"/>
        <dbReference type="ChEBI" id="CHEBI:15378"/>
        <dbReference type="ChEBI" id="CHEBI:29999"/>
        <dbReference type="ChEBI" id="CHEBI:30616"/>
        <dbReference type="ChEBI" id="CHEBI:83421"/>
        <dbReference type="ChEBI" id="CHEBI:456216"/>
        <dbReference type="EC" id="2.7.11.1"/>
    </reaction>
</comment>
<dbReference type="PROSITE" id="PS50011">
    <property type="entry name" value="PROTEIN_KINASE_DOM"/>
    <property type="match status" value="1"/>
</dbReference>
<dbReference type="InterPro" id="IPR017441">
    <property type="entry name" value="Protein_kinase_ATP_BS"/>
</dbReference>
<dbReference type="InParanoid" id="D4A3D9"/>
<reference evidence="21" key="1">
    <citation type="journal article" date="2012" name="Nat. Commun.">
        <title>Quantitative maps of protein phosphorylation sites across 14 different rat organs and tissues.</title>
        <authorList>
            <person name="Lundby A."/>
            <person name="Secher A."/>
            <person name="Lage K."/>
            <person name="Nordsborg N.B."/>
            <person name="Dmytriyev A."/>
            <person name="Lundby C."/>
            <person name="Olsen J.V."/>
        </authorList>
    </citation>
    <scope>IDENTIFICATION BY MASS SPECTROMETRY [LARGE SCALE ANALYSIS]</scope>
</reference>
<dbReference type="GeneTree" id="ENSGT00940000160573"/>
<dbReference type="Gene3D" id="3.30.200.20">
    <property type="entry name" value="Phosphorylase Kinase, domain 1"/>
    <property type="match status" value="2"/>
</dbReference>
<evidence type="ECO:0000256" key="11">
    <source>
        <dbReference type="ARBA" id="ARBA00047899"/>
    </source>
</evidence>
<proteinExistence type="evidence at protein level"/>
<dbReference type="STRING" id="10116.ENSRNOP00000009178"/>
<comment type="similarity">
    <text evidence="15">Belongs to the protein kinase superfamily.</text>
</comment>
<evidence type="ECO:0000259" key="17">
    <source>
        <dbReference type="PROSITE" id="PS50011"/>
    </source>
</evidence>
<dbReference type="GO" id="GO:0046872">
    <property type="term" value="F:metal ion binding"/>
    <property type="evidence" value="ECO:0007669"/>
    <property type="project" value="UniProtKB-KW"/>
</dbReference>
<evidence type="ECO:0000256" key="8">
    <source>
        <dbReference type="ARBA" id="ARBA00022777"/>
    </source>
</evidence>
<evidence type="ECO:0000313" key="18">
    <source>
        <dbReference type="Ensembl" id="ENSRNOP00000009178.5"/>
    </source>
</evidence>
<dbReference type="PANTHER" id="PTHR24355:SF32">
    <property type="entry name" value="SERINE_THREONINE KINASE 32C"/>
    <property type="match status" value="1"/>
</dbReference>
<protein>
    <recommendedName>
        <fullName evidence="13">Serine/threonine-protein kinase 32C</fullName>
        <ecNumber evidence="2">2.7.11.1</ecNumber>
    </recommendedName>
</protein>
<evidence type="ECO:0000256" key="1">
    <source>
        <dbReference type="ARBA" id="ARBA00001946"/>
    </source>
</evidence>
<keyword evidence="9 14" id="KW-0067">ATP-binding</keyword>
<dbReference type="GO" id="GO:0035556">
    <property type="term" value="P:intracellular signal transduction"/>
    <property type="evidence" value="ECO:0000318"/>
    <property type="project" value="GO_Central"/>
</dbReference>
<keyword evidence="4" id="KW-0597">Phosphoprotein</keyword>
<dbReference type="Ensembl" id="ENSRNOT00000009178.6">
    <property type="protein sequence ID" value="ENSRNOP00000009178.5"/>
    <property type="gene ID" value="ENSRNOG00000006962.6"/>
</dbReference>
<dbReference type="OMA" id="HFILLRC"/>
<evidence type="ECO:0000256" key="10">
    <source>
        <dbReference type="ARBA" id="ARBA00022842"/>
    </source>
</evidence>
<keyword evidence="6" id="KW-0479">Metal-binding</keyword>
<keyword evidence="10" id="KW-0460">Magnesium</keyword>
<dbReference type="GO" id="GO:0004674">
    <property type="term" value="F:protein serine/threonine kinase activity"/>
    <property type="evidence" value="ECO:0000318"/>
    <property type="project" value="GO_Central"/>
</dbReference>
<evidence type="ECO:0000256" key="16">
    <source>
        <dbReference type="SAM" id="MobiDB-lite"/>
    </source>
</evidence>
<dbReference type="InterPro" id="IPR011009">
    <property type="entry name" value="Kinase-like_dom_sf"/>
</dbReference>
<dbReference type="RGD" id="1305864">
    <property type="gene designation" value="Stk32c"/>
</dbReference>
<dbReference type="FunFam" id="1.10.510.10:FF:000169">
    <property type="entry name" value="Serine/threonine-protein kinase 32A"/>
    <property type="match status" value="1"/>
</dbReference>
<evidence type="ECO:0000256" key="5">
    <source>
        <dbReference type="ARBA" id="ARBA00022679"/>
    </source>
</evidence>
<evidence type="ECO:0000313" key="19">
    <source>
        <dbReference type="Proteomes" id="UP000002494"/>
    </source>
</evidence>
<name>D4A3D9_RAT</name>
<dbReference type="Pfam" id="PF00069">
    <property type="entry name" value="Pkinase"/>
    <property type="match status" value="1"/>
</dbReference>
<dbReference type="PANTHER" id="PTHR24355">
    <property type="entry name" value="G PROTEIN-COUPLED RECEPTOR KINASE/RIBOSOMAL PROTEIN S6 KINASE"/>
    <property type="match status" value="1"/>
</dbReference>
<dbReference type="InterPro" id="IPR008271">
    <property type="entry name" value="Ser/Thr_kinase_AS"/>
</dbReference>
<dbReference type="InterPro" id="IPR000719">
    <property type="entry name" value="Prot_kinase_dom"/>
</dbReference>
<feature type="region of interest" description="Disordered" evidence="16">
    <location>
        <begin position="1"/>
        <end position="56"/>
    </location>
</feature>
<evidence type="ECO:0000256" key="3">
    <source>
        <dbReference type="ARBA" id="ARBA00022527"/>
    </source>
</evidence>
<feature type="compositionally biased region" description="Basic residues" evidence="16">
    <location>
        <begin position="408"/>
        <end position="417"/>
    </location>
</feature>
<evidence type="ECO:0000256" key="4">
    <source>
        <dbReference type="ARBA" id="ARBA00022553"/>
    </source>
</evidence>
<keyword evidence="8" id="KW-0418">Kinase</keyword>
<feature type="domain" description="Protein kinase" evidence="17">
    <location>
        <begin position="94"/>
        <end position="365"/>
    </location>
</feature>
<evidence type="ECO:0000256" key="7">
    <source>
        <dbReference type="ARBA" id="ARBA00022741"/>
    </source>
</evidence>
<reference evidence="18" key="2">
    <citation type="submission" date="2024-01" db="EMBL/GenBank/DDBJ databases">
        <title>GRCr8: a new rat reference genome assembly contstructed from accurate long reads and long range scaffolding.</title>
        <authorList>
            <person name="Doris P.A."/>
            <person name="Kalbfleisch T."/>
            <person name="Li K."/>
            <person name="Howe K."/>
            <person name="Wood J."/>
        </authorList>
    </citation>
    <scope>NUCLEOTIDE SEQUENCE [LARGE SCALE GENOMIC DNA]</scope>
    <source>
        <strain evidence="18">Brown Norway</strain>
    </source>
</reference>
<reference evidence="18" key="4">
    <citation type="submission" date="2025-09" db="UniProtKB">
        <authorList>
            <consortium name="Ensembl"/>
        </authorList>
    </citation>
    <scope>IDENTIFICATION</scope>
    <source>
        <strain evidence="18">Brown Norway</strain>
    </source>
</reference>
<evidence type="ECO:0000256" key="14">
    <source>
        <dbReference type="PROSITE-ProRule" id="PRU10141"/>
    </source>
</evidence>
<evidence type="ECO:0000313" key="20">
    <source>
        <dbReference type="RGD" id="1305864"/>
    </source>
</evidence>
<dbReference type="iPTMnet" id="D4A3D9"/>
<keyword evidence="5" id="KW-0808">Transferase</keyword>
<evidence type="ECO:0000256" key="12">
    <source>
        <dbReference type="ARBA" id="ARBA00048679"/>
    </source>
</evidence>
<dbReference type="AlphaFoldDB" id="D4A3D9"/>
<dbReference type="UCSC" id="RGD:1305864">
    <property type="organism name" value="rat"/>
</dbReference>
<dbReference type="OrthoDB" id="354826at2759"/>
<feature type="binding site" evidence="14">
    <location>
        <position position="123"/>
    </location>
    <ligand>
        <name>ATP</name>
        <dbReference type="ChEBI" id="CHEBI:30616"/>
    </ligand>
</feature>
<comment type="catalytic activity">
    <reaction evidence="11">
        <text>L-threonyl-[protein] + ATP = O-phospho-L-threonyl-[protein] + ADP + H(+)</text>
        <dbReference type="Rhea" id="RHEA:46608"/>
        <dbReference type="Rhea" id="RHEA-COMP:11060"/>
        <dbReference type="Rhea" id="RHEA-COMP:11605"/>
        <dbReference type="ChEBI" id="CHEBI:15378"/>
        <dbReference type="ChEBI" id="CHEBI:30013"/>
        <dbReference type="ChEBI" id="CHEBI:30616"/>
        <dbReference type="ChEBI" id="CHEBI:61977"/>
        <dbReference type="ChEBI" id="CHEBI:456216"/>
        <dbReference type="EC" id="2.7.11.1"/>
    </reaction>
</comment>
<dbReference type="CDD" id="cd05578">
    <property type="entry name" value="STKc_Yank1"/>
    <property type="match status" value="1"/>
</dbReference>
<sequence length="499" mass="56604">MRSGAERRGSSAAAPPGSPPPGRARPAGSDVSPALPPPAASQPRARDAGDARAQPRPLFQWSKWKKRMSMSSISASSARRPVFDDKEDVNFDHFQILRAIGKGSFGKVCIVQKRDTEKMYAMKYMNKQQCIERDEVRNVFRELEILQEIEHVFLVNLWYSFQDEEDMFMVVDLLLGGDLRYHLQQNVQFSEDTVRLYICEMALALDYLRSQHIIHRDVKPDNILLDEQGESPEIWDTERRHAHLTDFNIATIIKDGERATALAGTKPYMAPEIFHSFVNGGTGYSFEVDWWSVGVMAYELLRGWRPYDIHSSNAVESLVQLFSTVSVQYVPTWSKGMVALLRKLLTVNPEHRFSSLQDMQTAPSLAHVLWDELSEKKVEPGFVPNKGRLHCDPTFELEEMILESRPLHKKKKRLAKNKSRDSSRDSSQSENDYLQDCLDAIQQDFVIFNREKLKRSQELMSEPLPGPETSDMTDSTADSEAEPTALPMCGSICPSSGSS</sequence>
<feature type="compositionally biased region" description="Low complexity" evidence="16">
    <location>
        <begin position="24"/>
        <end position="33"/>
    </location>
</feature>
<evidence type="ECO:0000256" key="13">
    <source>
        <dbReference type="ARBA" id="ARBA00069874"/>
    </source>
</evidence>